<keyword evidence="2" id="KW-0328">Glycosyltransferase</keyword>
<dbReference type="AlphaFoldDB" id="A0A7W2HHY9"/>
<feature type="domain" description="Glycosyl transferase family 1" evidence="5">
    <location>
        <begin position="228"/>
        <end position="386"/>
    </location>
</feature>
<sequence>MKAGAGTSQSRGARRTRATGPHEGHGNVESRTKIVLLLHNAYAIGGTVRTTLNLASALADHGHDVEIVSMLRHRESPRFAVDPRVALVPLVDTRADGPDVRRPEYAEPARDFLAADKRHDQYSRLNDLRVREYLSRCDADVVIGTRPGINVYLARFGPRRALRIAQEHLRHDAHSKKLRRVLARHYRGLDAVVTTTEADAAVYRARMPLPGVRVLAVPNIVPESSVPPSDGTAEVVAAAGRLVPGKRFDLLLEAFSTVAAKEPDWQLRIYGGGPERERLQGLIDELGLGGHATLMGARSPIEAEFAQASLVVSASDAESFGMTLVEAMRCGVPVVSTDCPLGPAEIIRDGIDGRLVPTGDPSALAEAILDLVWDPPARRAMGLAARDGAHRYDPAPIVARYELLFAELRADRVARAWQRARSRAAAWSRTCTRAARRRLAGLRSRPASARAWARAWAWARASAGGDWARAWARGVQDGTR</sequence>
<evidence type="ECO:0000259" key="5">
    <source>
        <dbReference type="Pfam" id="PF00534"/>
    </source>
</evidence>
<evidence type="ECO:0000313" key="8">
    <source>
        <dbReference type="Proteomes" id="UP000586976"/>
    </source>
</evidence>
<dbReference type="GO" id="GO:0016757">
    <property type="term" value="F:glycosyltransferase activity"/>
    <property type="evidence" value="ECO:0007669"/>
    <property type="project" value="UniProtKB-KW"/>
</dbReference>
<dbReference type="Proteomes" id="UP000586976">
    <property type="component" value="Unassembled WGS sequence"/>
</dbReference>
<dbReference type="InterPro" id="IPR028098">
    <property type="entry name" value="Glyco_trans_4-like_N"/>
</dbReference>
<dbReference type="InterPro" id="IPR001296">
    <property type="entry name" value="Glyco_trans_1"/>
</dbReference>
<dbReference type="Pfam" id="PF00534">
    <property type="entry name" value="Glycos_transf_1"/>
    <property type="match status" value="1"/>
</dbReference>
<accession>A0A7W2HHY9</accession>
<proteinExistence type="predicted"/>
<reference evidence="7 8" key="1">
    <citation type="submission" date="2020-07" db="EMBL/GenBank/DDBJ databases">
        <title>Streptomyces isolated from Indian soil.</title>
        <authorList>
            <person name="Mandal S."/>
            <person name="Maiti P.K."/>
        </authorList>
    </citation>
    <scope>NUCLEOTIDE SEQUENCE [LARGE SCALE GENOMIC DNA]</scope>
    <source>
        <strain evidence="7 8">PSKA54</strain>
    </source>
</reference>
<evidence type="ECO:0000256" key="4">
    <source>
        <dbReference type="SAM" id="MobiDB-lite"/>
    </source>
</evidence>
<evidence type="ECO:0000256" key="3">
    <source>
        <dbReference type="ARBA" id="ARBA00022679"/>
    </source>
</evidence>
<evidence type="ECO:0000256" key="2">
    <source>
        <dbReference type="ARBA" id="ARBA00022676"/>
    </source>
</evidence>
<dbReference type="RefSeq" id="WP_181866127.1">
    <property type="nucleotide sequence ID" value="NZ_JACEQY010000030.1"/>
</dbReference>
<evidence type="ECO:0000259" key="6">
    <source>
        <dbReference type="Pfam" id="PF13439"/>
    </source>
</evidence>
<dbReference type="Pfam" id="PF13439">
    <property type="entry name" value="Glyco_transf_4"/>
    <property type="match status" value="1"/>
</dbReference>
<dbReference type="SUPFAM" id="SSF53756">
    <property type="entry name" value="UDP-Glycosyltransferase/glycogen phosphorylase"/>
    <property type="match status" value="1"/>
</dbReference>
<protein>
    <recommendedName>
        <fullName evidence="1">D-inositol 3-phosphate glycosyltransferase</fullName>
    </recommendedName>
</protein>
<feature type="compositionally biased region" description="Polar residues" evidence="4">
    <location>
        <begin position="1"/>
        <end position="11"/>
    </location>
</feature>
<evidence type="ECO:0000313" key="7">
    <source>
        <dbReference type="EMBL" id="MBA4864495.1"/>
    </source>
</evidence>
<evidence type="ECO:0000256" key="1">
    <source>
        <dbReference type="ARBA" id="ARBA00021292"/>
    </source>
</evidence>
<dbReference type="CDD" id="cd03820">
    <property type="entry name" value="GT4_AmsD-like"/>
    <property type="match status" value="1"/>
</dbReference>
<dbReference type="Gene3D" id="3.40.50.2000">
    <property type="entry name" value="Glycogen Phosphorylase B"/>
    <property type="match status" value="2"/>
</dbReference>
<keyword evidence="8" id="KW-1185">Reference proteome</keyword>
<dbReference type="PANTHER" id="PTHR12526:SF627">
    <property type="entry name" value="D-RHAMNOSYLTRANSFERASE WBPZ"/>
    <property type="match status" value="1"/>
</dbReference>
<feature type="domain" description="Glycosyltransferase subfamily 4-like N-terminal" evidence="6">
    <location>
        <begin position="44"/>
        <end position="221"/>
    </location>
</feature>
<name>A0A7W2HHY9_9ACTN</name>
<comment type="caution">
    <text evidence="7">The sequence shown here is derived from an EMBL/GenBank/DDBJ whole genome shotgun (WGS) entry which is preliminary data.</text>
</comment>
<gene>
    <name evidence="7" type="ORF">H1V43_24695</name>
</gene>
<keyword evidence="3 7" id="KW-0808">Transferase</keyword>
<dbReference type="EMBL" id="JACEQY010000030">
    <property type="protein sequence ID" value="MBA4864495.1"/>
    <property type="molecule type" value="Genomic_DNA"/>
</dbReference>
<dbReference type="PANTHER" id="PTHR12526">
    <property type="entry name" value="GLYCOSYLTRANSFERASE"/>
    <property type="match status" value="1"/>
</dbReference>
<organism evidence="7 8">
    <name type="scientific">Streptomyces himalayensis subsp. aureolus</name>
    <dbReference type="NCBI Taxonomy" id="2758039"/>
    <lineage>
        <taxon>Bacteria</taxon>
        <taxon>Bacillati</taxon>
        <taxon>Actinomycetota</taxon>
        <taxon>Actinomycetes</taxon>
        <taxon>Kitasatosporales</taxon>
        <taxon>Streptomycetaceae</taxon>
        <taxon>Streptomyces</taxon>
        <taxon>Streptomyces himalayensis</taxon>
    </lineage>
</organism>
<feature type="region of interest" description="Disordered" evidence="4">
    <location>
        <begin position="1"/>
        <end position="27"/>
    </location>
</feature>